<evidence type="ECO:0000256" key="4">
    <source>
        <dbReference type="ARBA" id="ARBA00023034"/>
    </source>
</evidence>
<evidence type="ECO:0000256" key="9">
    <source>
        <dbReference type="SAM" id="Phobius"/>
    </source>
</evidence>
<dbReference type="InterPro" id="IPR019177">
    <property type="entry name" value="Golgin_subfamily_A_member_5"/>
</dbReference>
<organism evidence="10">
    <name type="scientific">Papilio xuthus</name>
    <name type="common">Asian swallowtail butterfly</name>
    <dbReference type="NCBI Taxonomy" id="66420"/>
    <lineage>
        <taxon>Eukaryota</taxon>
        <taxon>Metazoa</taxon>
        <taxon>Ecdysozoa</taxon>
        <taxon>Arthropoda</taxon>
        <taxon>Hexapoda</taxon>
        <taxon>Insecta</taxon>
        <taxon>Pterygota</taxon>
        <taxon>Neoptera</taxon>
        <taxon>Endopterygota</taxon>
        <taxon>Lepidoptera</taxon>
        <taxon>Glossata</taxon>
        <taxon>Ditrysia</taxon>
        <taxon>Papilionoidea</taxon>
        <taxon>Papilionidae</taxon>
        <taxon>Papilioninae</taxon>
        <taxon>Papilio</taxon>
    </lineage>
</organism>
<proteinExistence type="predicted"/>
<dbReference type="GO" id="GO:0000139">
    <property type="term" value="C:Golgi membrane"/>
    <property type="evidence" value="ECO:0007669"/>
    <property type="project" value="UniProtKB-SubCell"/>
</dbReference>
<keyword evidence="3 9" id="KW-1133">Transmembrane helix</keyword>
<evidence type="ECO:0000256" key="5">
    <source>
        <dbReference type="ARBA" id="ARBA00023054"/>
    </source>
</evidence>
<comment type="subcellular location">
    <subcellularLocation>
        <location evidence="1">Golgi apparatus membrane</location>
        <topology evidence="1">Single-pass type IV membrane protein</topology>
    </subcellularLocation>
</comment>
<feature type="transmembrane region" description="Helical" evidence="9">
    <location>
        <begin position="553"/>
        <end position="574"/>
    </location>
</feature>
<dbReference type="GeneID" id="106116840"/>
<dbReference type="KEGG" id="pxu:106116840"/>
<evidence type="ECO:0000256" key="2">
    <source>
        <dbReference type="ARBA" id="ARBA00022692"/>
    </source>
</evidence>
<keyword evidence="5 7" id="KW-0175">Coiled coil</keyword>
<evidence type="ECO:0000256" key="7">
    <source>
        <dbReference type="SAM" id="Coils"/>
    </source>
</evidence>
<keyword evidence="4" id="KW-0333">Golgi apparatus</keyword>
<dbReference type="RefSeq" id="XP_013166340.1">
    <property type="nucleotide sequence ID" value="XM_013310886.1"/>
</dbReference>
<dbReference type="GO" id="GO:0000301">
    <property type="term" value="P:retrograde transport, vesicle recycling within Golgi"/>
    <property type="evidence" value="ECO:0007669"/>
    <property type="project" value="TreeGrafter"/>
</dbReference>
<dbReference type="PANTHER" id="PTHR13815:SF7">
    <property type="entry name" value="GOLGIN SUBFAMILY A MEMBER 5"/>
    <property type="match status" value="1"/>
</dbReference>
<feature type="coiled-coil region" evidence="7">
    <location>
        <begin position="152"/>
        <end position="305"/>
    </location>
</feature>
<sequence>MSWFTELAGKAETLLNNIDEQTGAALRSHNAMKSKKYDNASRTDNSRTQNKRPPLWAPKKIHFEKDRSPSPIKKRIVIPNAYIGDNRAQEQVKMKSPVRKSNMVNSSPISPRFSGIENKPNDWSMDQYGVRRRRNTFSGDVSSLHMDNVYKMQNLEVENAMLKNEINVMNRELSDLMDRLRKTEDDLNHYKSSPMNEGLDARNLKVDNEMLRSQLDQLKQKVVDLSTSDVKNKEHNHELEAEAIELRSANRQLEEKYKILNEELSKKELAISKVENELRHAQGVISEQQGSLEKSTSECRRLEKDWESYKLRVKSMLFSKDEEIKKLREGSNLAEDTKQLIEQMKVLKEERDDLSEQISKVKEESEKIKISMGEMVSRNAAVERIVIALRDALKEERSARTRFEMESVSLEKELKAMHVEMGQTIAKLRASLQAKESELNKIRDSQSAPTSDVSSLNVADYDVAQAAMDSERVQHLSQLLVQKQGKVEALLADNNTLRIQLDKLQTKYRTEVSSARAQLHSVVVQESRARYSPADTLAKMSLRIGHMSRRYPILRVFIIFYMIGLHLWVFTVLFTNTPETFTRPSKT</sequence>
<evidence type="ECO:0000256" key="3">
    <source>
        <dbReference type="ARBA" id="ARBA00022989"/>
    </source>
</evidence>
<accession>A0AAJ6Z6L3</accession>
<protein>
    <submittedName>
        <fullName evidence="10">Golgin subfamily A member 5</fullName>
    </submittedName>
</protein>
<evidence type="ECO:0000256" key="1">
    <source>
        <dbReference type="ARBA" id="ARBA00004409"/>
    </source>
</evidence>
<name>A0AAJ6Z6L3_PAPXU</name>
<evidence type="ECO:0000256" key="6">
    <source>
        <dbReference type="ARBA" id="ARBA00023136"/>
    </source>
</evidence>
<dbReference type="GO" id="GO:0007030">
    <property type="term" value="P:Golgi organization"/>
    <property type="evidence" value="ECO:0007669"/>
    <property type="project" value="InterPro"/>
</dbReference>
<dbReference type="AlphaFoldDB" id="A0AAJ6Z6L3"/>
<reference evidence="10" key="1">
    <citation type="submission" date="2025-08" db="UniProtKB">
        <authorList>
            <consortium name="RefSeq"/>
        </authorList>
    </citation>
    <scope>IDENTIFICATION</scope>
</reference>
<dbReference type="CTD" id="42905"/>
<dbReference type="Gene3D" id="1.10.287.1490">
    <property type="match status" value="1"/>
</dbReference>
<dbReference type="Pfam" id="PF09787">
    <property type="entry name" value="Golgin_A5"/>
    <property type="match status" value="2"/>
</dbReference>
<feature type="region of interest" description="Disordered" evidence="8">
    <location>
        <begin position="90"/>
        <end position="120"/>
    </location>
</feature>
<feature type="coiled-coil region" evidence="7">
    <location>
        <begin position="337"/>
        <end position="371"/>
    </location>
</feature>
<gene>
    <name evidence="10" type="primary">LOC106116840</name>
</gene>
<feature type="region of interest" description="Disordered" evidence="8">
    <location>
        <begin position="28"/>
        <end position="70"/>
    </location>
</feature>
<keyword evidence="6 9" id="KW-0472">Membrane</keyword>
<evidence type="ECO:0000313" key="10">
    <source>
        <dbReference type="RefSeq" id="XP_013166340.1"/>
    </source>
</evidence>
<dbReference type="Proteomes" id="UP000694872">
    <property type="component" value="Unplaced"/>
</dbReference>
<dbReference type="PANTHER" id="PTHR13815">
    <property type="entry name" value="GOLGIN-84"/>
    <property type="match status" value="1"/>
</dbReference>
<dbReference type="GO" id="GO:0031985">
    <property type="term" value="C:Golgi cisterna"/>
    <property type="evidence" value="ECO:0007669"/>
    <property type="project" value="TreeGrafter"/>
</dbReference>
<keyword evidence="2 9" id="KW-0812">Transmembrane</keyword>
<feature type="compositionally biased region" description="Basic and acidic residues" evidence="8">
    <location>
        <begin position="35"/>
        <end position="45"/>
    </location>
</feature>
<evidence type="ECO:0000256" key="8">
    <source>
        <dbReference type="SAM" id="MobiDB-lite"/>
    </source>
</evidence>